<keyword evidence="1" id="KW-0460">Magnesium</keyword>
<dbReference type="EMBL" id="DTHO01000040">
    <property type="protein sequence ID" value="HGG99565.1"/>
    <property type="molecule type" value="Genomic_DNA"/>
</dbReference>
<feature type="binding site" evidence="1">
    <location>
        <position position="65"/>
    </location>
    <ligand>
        <name>Mg(2+)</name>
        <dbReference type="ChEBI" id="CHEBI:18420"/>
        <label>1</label>
        <note>catalytic</note>
    </ligand>
</feature>
<evidence type="ECO:0000313" key="2">
    <source>
        <dbReference type="EMBL" id="HGG99565.1"/>
    </source>
</evidence>
<proteinExistence type="predicted"/>
<feature type="binding site" evidence="1">
    <location>
        <position position="207"/>
    </location>
    <ligand>
        <name>Mg(2+)</name>
        <dbReference type="ChEBI" id="CHEBI:18420"/>
        <label>1</label>
        <note>catalytic</note>
    </ligand>
</feature>
<dbReference type="PRINTS" id="PR00377">
    <property type="entry name" value="IMPHPHTASES"/>
</dbReference>
<dbReference type="GO" id="GO:0008934">
    <property type="term" value="F:inositol monophosphate 1-phosphatase activity"/>
    <property type="evidence" value="ECO:0007669"/>
    <property type="project" value="TreeGrafter"/>
</dbReference>
<dbReference type="PANTHER" id="PTHR20854:SF4">
    <property type="entry name" value="INOSITOL-1-MONOPHOSPHATASE-RELATED"/>
    <property type="match status" value="1"/>
</dbReference>
<evidence type="ECO:0008006" key="3">
    <source>
        <dbReference type="Google" id="ProtNLM"/>
    </source>
</evidence>
<sequence length="261" mass="28782">MDIDFFRQIGRKLFKEISERKLHLSIKSLGKGASGDETFLVDKLAEDIIIQSIEKAGLNLNVITEEAGSKIVEGQNQSIIIDPIDGSKNAVSGIPFFSTSIAIADGNTLRSLKIGYIINLINADEFWAMKGKGAFMNGIKIETKKKYIPFIVAFESSSPYSDLQRLLPLLKRAYRVRCFGSTALDLAYLSAGMLTIFISLSPSRIFDFSAGILIAKEAEATVTDVEGREIDELPVRFTTRTSLLVSASEEIHKKALKLLRA</sequence>
<dbReference type="GO" id="GO:0007165">
    <property type="term" value="P:signal transduction"/>
    <property type="evidence" value="ECO:0007669"/>
    <property type="project" value="TreeGrafter"/>
</dbReference>
<gene>
    <name evidence="2" type="ORF">ENV75_03830</name>
</gene>
<dbReference type="FunFam" id="3.30.540.10:FF:000027">
    <property type="entry name" value="Fructose-1,6-bisphosphatase/inositol-1-monophosphatase"/>
    <property type="match status" value="1"/>
</dbReference>
<dbReference type="SUPFAM" id="SSF56655">
    <property type="entry name" value="Carbohydrate phosphatase"/>
    <property type="match status" value="1"/>
</dbReference>
<keyword evidence="1" id="KW-0479">Metal-binding</keyword>
<feature type="binding site" evidence="1">
    <location>
        <position position="84"/>
    </location>
    <ligand>
        <name>Mg(2+)</name>
        <dbReference type="ChEBI" id="CHEBI:18420"/>
        <label>1</label>
        <note>catalytic</note>
    </ligand>
</feature>
<organism evidence="2">
    <name type="scientific">Thermodesulfovibrio aggregans</name>
    <dbReference type="NCBI Taxonomy" id="86166"/>
    <lineage>
        <taxon>Bacteria</taxon>
        <taxon>Pseudomonadati</taxon>
        <taxon>Nitrospirota</taxon>
        <taxon>Thermodesulfovibrionia</taxon>
        <taxon>Thermodesulfovibrionales</taxon>
        <taxon>Thermodesulfovibrionaceae</taxon>
        <taxon>Thermodesulfovibrio</taxon>
    </lineage>
</organism>
<feature type="binding site" evidence="1">
    <location>
        <position position="85"/>
    </location>
    <ligand>
        <name>Mg(2+)</name>
        <dbReference type="ChEBI" id="CHEBI:18420"/>
        <label>1</label>
        <note>catalytic</note>
    </ligand>
</feature>
<comment type="caution">
    <text evidence="2">The sequence shown here is derived from an EMBL/GenBank/DDBJ whole genome shotgun (WGS) entry which is preliminary data.</text>
</comment>
<dbReference type="Gene3D" id="3.30.540.10">
    <property type="entry name" value="Fructose-1,6-Bisphosphatase, subunit A, domain 1"/>
    <property type="match status" value="1"/>
</dbReference>
<evidence type="ECO:0000256" key="1">
    <source>
        <dbReference type="PIRSR" id="PIRSR600760-2"/>
    </source>
</evidence>
<comment type="cofactor">
    <cofactor evidence="1">
        <name>Mg(2+)</name>
        <dbReference type="ChEBI" id="CHEBI:18420"/>
    </cofactor>
</comment>
<dbReference type="Gene3D" id="3.40.190.80">
    <property type="match status" value="1"/>
</dbReference>
<dbReference type="PANTHER" id="PTHR20854">
    <property type="entry name" value="INOSITOL MONOPHOSPHATASE"/>
    <property type="match status" value="1"/>
</dbReference>
<dbReference type="GO" id="GO:0006020">
    <property type="term" value="P:inositol metabolic process"/>
    <property type="evidence" value="ECO:0007669"/>
    <property type="project" value="TreeGrafter"/>
</dbReference>
<feature type="binding site" evidence="1">
    <location>
        <position position="82"/>
    </location>
    <ligand>
        <name>Mg(2+)</name>
        <dbReference type="ChEBI" id="CHEBI:18420"/>
        <label>1</label>
        <note>catalytic</note>
    </ligand>
</feature>
<reference evidence="2" key="1">
    <citation type="journal article" date="2020" name="mSystems">
        <title>Genome- and Community-Level Interaction Insights into Carbon Utilization and Element Cycling Functions of Hydrothermarchaeota in Hydrothermal Sediment.</title>
        <authorList>
            <person name="Zhou Z."/>
            <person name="Liu Y."/>
            <person name="Xu W."/>
            <person name="Pan J."/>
            <person name="Luo Z.H."/>
            <person name="Li M."/>
        </authorList>
    </citation>
    <scope>NUCLEOTIDE SEQUENCE [LARGE SCALE GENOMIC DNA]</scope>
    <source>
        <strain evidence="2">SpSt-788</strain>
    </source>
</reference>
<dbReference type="GO" id="GO:0046872">
    <property type="term" value="F:metal ion binding"/>
    <property type="evidence" value="ECO:0007669"/>
    <property type="project" value="UniProtKB-KW"/>
</dbReference>
<accession>A0A7C4ELG9</accession>
<protein>
    <recommendedName>
        <fullName evidence="3">Inositol monophosphatase</fullName>
    </recommendedName>
</protein>
<dbReference type="AlphaFoldDB" id="A0A7C4ELG9"/>
<dbReference type="InterPro" id="IPR000760">
    <property type="entry name" value="Inositol_monophosphatase-like"/>
</dbReference>
<dbReference type="Pfam" id="PF00459">
    <property type="entry name" value="Inositol_P"/>
    <property type="match status" value="1"/>
</dbReference>
<name>A0A7C4ELG9_9BACT</name>